<name>A0A0H5C0V3_CYBJN</name>
<sequence length="180" mass="20319">MLDIQRTTIIVSNLSKEEFLQVPRTIRSELDKLATEIHEPALVEQWSELPFLSRLVISIKSEDLAKQAYQKLRESHPELKVHLSECIIRRNKSFDGTLQAPVSPKLDKYEEPEPAKSDDEDKGFEQTPDFTIPRRRTLVEGLKLNTSFGSGLGQTDAVSMSPTITLEECGFQTTKTTTAT</sequence>
<evidence type="ECO:0000313" key="2">
    <source>
        <dbReference type="EMBL" id="CEP21383.1"/>
    </source>
</evidence>
<dbReference type="Proteomes" id="UP000038830">
    <property type="component" value="Unassembled WGS sequence"/>
</dbReference>
<protein>
    <submittedName>
        <fullName evidence="2">Uncharacterized protein</fullName>
    </submittedName>
</protein>
<accession>A0A0H5C0V3</accession>
<gene>
    <name evidence="2" type="ORF">BN1211_1471</name>
</gene>
<evidence type="ECO:0000256" key="1">
    <source>
        <dbReference type="SAM" id="MobiDB-lite"/>
    </source>
</evidence>
<dbReference type="EMBL" id="CDQK01000002">
    <property type="protein sequence ID" value="CEP21383.1"/>
    <property type="molecule type" value="Genomic_DNA"/>
</dbReference>
<organism evidence="2 3">
    <name type="scientific">Cyberlindnera jadinii (strain ATCC 18201 / CBS 1600 / BCRC 20928 / JCM 3617 / NBRC 0987 / NRRL Y-1542)</name>
    <name type="common">Torula yeast</name>
    <name type="synonym">Candida utilis</name>
    <dbReference type="NCBI Taxonomy" id="983966"/>
    <lineage>
        <taxon>Eukaryota</taxon>
        <taxon>Fungi</taxon>
        <taxon>Dikarya</taxon>
        <taxon>Ascomycota</taxon>
        <taxon>Saccharomycotina</taxon>
        <taxon>Saccharomycetes</taxon>
        <taxon>Phaffomycetales</taxon>
        <taxon>Phaffomycetaceae</taxon>
        <taxon>Cyberlindnera</taxon>
    </lineage>
</organism>
<proteinExistence type="predicted"/>
<dbReference type="AlphaFoldDB" id="A0A0H5C0V3"/>
<feature type="compositionally biased region" description="Basic and acidic residues" evidence="1">
    <location>
        <begin position="105"/>
        <end position="119"/>
    </location>
</feature>
<evidence type="ECO:0000313" key="3">
    <source>
        <dbReference type="Proteomes" id="UP000038830"/>
    </source>
</evidence>
<feature type="region of interest" description="Disordered" evidence="1">
    <location>
        <begin position="98"/>
        <end position="130"/>
    </location>
</feature>
<reference evidence="3" key="1">
    <citation type="journal article" date="2015" name="J. Biotechnol.">
        <title>The structure of the Cyberlindnera jadinii genome and its relation to Candida utilis analyzed by the occurrence of single nucleotide polymorphisms.</title>
        <authorList>
            <person name="Rupp O."/>
            <person name="Brinkrolf K."/>
            <person name="Buerth C."/>
            <person name="Kunigo M."/>
            <person name="Schneider J."/>
            <person name="Jaenicke S."/>
            <person name="Goesmann A."/>
            <person name="Puehler A."/>
            <person name="Jaeger K.-E."/>
            <person name="Ernst J.F."/>
        </authorList>
    </citation>
    <scope>NUCLEOTIDE SEQUENCE [LARGE SCALE GENOMIC DNA]</scope>
    <source>
        <strain evidence="3">ATCC 18201 / CBS 1600 / BCRC 20928 / JCM 3617 / NBRC 0987 / NRRL Y-1542</strain>
    </source>
</reference>